<dbReference type="EMBL" id="SOJN01000078">
    <property type="protein sequence ID" value="TET45651.1"/>
    <property type="molecule type" value="Genomic_DNA"/>
</dbReference>
<keyword evidence="1" id="KW-0812">Transmembrane</keyword>
<sequence length="133" mass="14265">MKKFALGLAIGLPAWAVLLLLVGLFPSLENCRPVRNGIPVLLAAVVAGYIARKQGPICGVTIGMIDILFTLMVLWLIGRANIRPYPLSLFLSHLGLQSGLMLLRLTAVDVLSGVVGGYTGSVLSRSGRLRRRT</sequence>
<keyword evidence="1" id="KW-0472">Membrane</keyword>
<accession>A0A523UTP9</accession>
<keyword evidence="1" id="KW-1133">Transmembrane helix</keyword>
<feature type="transmembrane region" description="Helical" evidence="1">
    <location>
        <begin position="32"/>
        <end position="50"/>
    </location>
</feature>
<protein>
    <submittedName>
        <fullName evidence="2">Uncharacterized protein</fullName>
    </submittedName>
</protein>
<comment type="caution">
    <text evidence="2">The sequence shown here is derived from an EMBL/GenBank/DDBJ whole genome shotgun (WGS) entry which is preliminary data.</text>
</comment>
<gene>
    <name evidence="2" type="ORF">E3J62_06775</name>
</gene>
<dbReference type="AlphaFoldDB" id="A0A523UTP9"/>
<reference evidence="2 3" key="1">
    <citation type="submission" date="2019-03" db="EMBL/GenBank/DDBJ databases">
        <title>Metabolic potential of uncultured bacteria and archaea associated with petroleum seepage in deep-sea sediments.</title>
        <authorList>
            <person name="Dong X."/>
            <person name="Hubert C."/>
        </authorList>
    </citation>
    <scope>NUCLEOTIDE SEQUENCE [LARGE SCALE GENOMIC DNA]</scope>
    <source>
        <strain evidence="2">E44_bin18</strain>
    </source>
</reference>
<feature type="transmembrane region" description="Helical" evidence="1">
    <location>
        <begin position="98"/>
        <end position="123"/>
    </location>
</feature>
<dbReference type="Proteomes" id="UP000315525">
    <property type="component" value="Unassembled WGS sequence"/>
</dbReference>
<evidence type="ECO:0000313" key="3">
    <source>
        <dbReference type="Proteomes" id="UP000315525"/>
    </source>
</evidence>
<name>A0A523UTP9_UNCT6</name>
<evidence type="ECO:0000256" key="1">
    <source>
        <dbReference type="SAM" id="Phobius"/>
    </source>
</evidence>
<evidence type="ECO:0000313" key="2">
    <source>
        <dbReference type="EMBL" id="TET45651.1"/>
    </source>
</evidence>
<proteinExistence type="predicted"/>
<organism evidence="2 3">
    <name type="scientific">candidate division TA06 bacterium</name>
    <dbReference type="NCBI Taxonomy" id="2250710"/>
    <lineage>
        <taxon>Bacteria</taxon>
        <taxon>Bacteria division TA06</taxon>
    </lineage>
</organism>
<feature type="transmembrane region" description="Helical" evidence="1">
    <location>
        <begin position="57"/>
        <end position="78"/>
    </location>
</feature>